<dbReference type="SUPFAM" id="SSF52833">
    <property type="entry name" value="Thioredoxin-like"/>
    <property type="match status" value="1"/>
</dbReference>
<dbReference type="PANTHER" id="PTHR13544">
    <property type="entry name" value="SELENOPROTEIN T"/>
    <property type="match status" value="1"/>
</dbReference>
<sequence>MFLSHHFHSTWLLFAICLFCYGSLTSAEDDLPIPKLSLDETPTLKFLYCYSCGYKKMFDQYSQIIAEKYPYILVNGTNFQPSALYMLIVRIISTLKLLVIVCILGGINMFDYFNVPQPSWWQWCTENKIYACMMLFFLCNLIEGQLMQSGAFEISLNDVPIWSKLESGRFPQPPELFQIIDSHIQFMETKIETNGYVKQ</sequence>
<keyword evidence="3" id="KW-1133">Transmembrane helix</keyword>
<proteinExistence type="predicted"/>
<keyword evidence="2" id="KW-0676">Redox-active center</keyword>
<dbReference type="InterPro" id="IPR011893">
    <property type="entry name" value="Selenoprotein_Rdx-typ"/>
</dbReference>
<dbReference type="Gene3D" id="3.40.30.10">
    <property type="entry name" value="Glutaredoxin"/>
    <property type="match status" value="1"/>
</dbReference>
<comment type="caution">
    <text evidence="5">The sequence shown here is derived from an EMBL/GenBank/DDBJ whole genome shotgun (WGS) entry which is preliminary data.</text>
</comment>
<dbReference type="GO" id="GO:0045454">
    <property type="term" value="P:cell redox homeostasis"/>
    <property type="evidence" value="ECO:0007669"/>
    <property type="project" value="TreeGrafter"/>
</dbReference>
<dbReference type="InterPro" id="IPR019389">
    <property type="entry name" value="Selenoprotein_T"/>
</dbReference>
<evidence type="ECO:0000256" key="4">
    <source>
        <dbReference type="SAM" id="SignalP"/>
    </source>
</evidence>
<reference evidence="5" key="1">
    <citation type="submission" date="2020-08" db="EMBL/GenBank/DDBJ databases">
        <title>Genome sequencing and assembly of the red palm weevil Rhynchophorus ferrugineus.</title>
        <authorList>
            <person name="Dias G.B."/>
            <person name="Bergman C.M."/>
            <person name="Manee M."/>
        </authorList>
    </citation>
    <scope>NUCLEOTIDE SEQUENCE</scope>
    <source>
        <strain evidence="5">AA-2017</strain>
        <tissue evidence="5">Whole larva</tissue>
    </source>
</reference>
<dbReference type="InterPro" id="IPR036249">
    <property type="entry name" value="Thioredoxin-like_sf"/>
</dbReference>
<dbReference type="GO" id="GO:0004791">
    <property type="term" value="F:thioredoxin-disulfide reductase (NADPH) activity"/>
    <property type="evidence" value="ECO:0007669"/>
    <property type="project" value="TreeGrafter"/>
</dbReference>
<dbReference type="Proteomes" id="UP000625711">
    <property type="component" value="Unassembled WGS sequence"/>
</dbReference>
<evidence type="ECO:0000256" key="1">
    <source>
        <dbReference type="ARBA" id="ARBA00022729"/>
    </source>
</evidence>
<accession>A0A834HSL2</accession>
<keyword evidence="3" id="KW-0472">Membrane</keyword>
<dbReference type="NCBIfam" id="TIGR02174">
    <property type="entry name" value="CXXU_selWTH"/>
    <property type="match status" value="1"/>
</dbReference>
<dbReference type="AlphaFoldDB" id="A0A834HSL2"/>
<keyword evidence="1 4" id="KW-0732">Signal</keyword>
<dbReference type="EMBL" id="JAACXV010014549">
    <property type="protein sequence ID" value="KAF7266314.1"/>
    <property type="molecule type" value="Genomic_DNA"/>
</dbReference>
<evidence type="ECO:0000256" key="3">
    <source>
        <dbReference type="SAM" id="Phobius"/>
    </source>
</evidence>
<evidence type="ECO:0000256" key="2">
    <source>
        <dbReference type="ARBA" id="ARBA00023284"/>
    </source>
</evidence>
<feature type="chain" id="PRO_5032351655" description="SelT-like protein" evidence="4">
    <location>
        <begin position="28"/>
        <end position="199"/>
    </location>
</feature>
<organism evidence="5 6">
    <name type="scientific">Rhynchophorus ferrugineus</name>
    <name type="common">Red palm weevil</name>
    <name type="synonym">Curculio ferrugineus</name>
    <dbReference type="NCBI Taxonomy" id="354439"/>
    <lineage>
        <taxon>Eukaryota</taxon>
        <taxon>Metazoa</taxon>
        <taxon>Ecdysozoa</taxon>
        <taxon>Arthropoda</taxon>
        <taxon>Hexapoda</taxon>
        <taxon>Insecta</taxon>
        <taxon>Pterygota</taxon>
        <taxon>Neoptera</taxon>
        <taxon>Endopterygota</taxon>
        <taxon>Coleoptera</taxon>
        <taxon>Polyphaga</taxon>
        <taxon>Cucujiformia</taxon>
        <taxon>Curculionidae</taxon>
        <taxon>Dryophthorinae</taxon>
        <taxon>Rhynchophorus</taxon>
    </lineage>
</organism>
<feature type="transmembrane region" description="Helical" evidence="3">
    <location>
        <begin position="83"/>
        <end position="107"/>
    </location>
</feature>
<evidence type="ECO:0000313" key="5">
    <source>
        <dbReference type="EMBL" id="KAF7266314.1"/>
    </source>
</evidence>
<gene>
    <name evidence="5" type="ORF">GWI33_020342</name>
</gene>
<keyword evidence="3" id="KW-0812">Transmembrane</keyword>
<dbReference type="Pfam" id="PF10262">
    <property type="entry name" value="Rdx"/>
    <property type="match status" value="1"/>
</dbReference>
<evidence type="ECO:0000313" key="6">
    <source>
        <dbReference type="Proteomes" id="UP000625711"/>
    </source>
</evidence>
<evidence type="ECO:0008006" key="7">
    <source>
        <dbReference type="Google" id="ProtNLM"/>
    </source>
</evidence>
<protein>
    <recommendedName>
        <fullName evidence="7">SelT-like protein</fullName>
    </recommendedName>
</protein>
<name>A0A834HSL2_RHYFE</name>
<keyword evidence="6" id="KW-1185">Reference proteome</keyword>
<dbReference type="GO" id="GO:0005789">
    <property type="term" value="C:endoplasmic reticulum membrane"/>
    <property type="evidence" value="ECO:0007669"/>
    <property type="project" value="TreeGrafter"/>
</dbReference>
<dbReference type="PANTHER" id="PTHR13544:SF0">
    <property type="entry name" value="THIOREDOXIN REDUCTASE-LIKE SELENOPROTEIN T"/>
    <property type="match status" value="1"/>
</dbReference>
<feature type="signal peptide" evidence="4">
    <location>
        <begin position="1"/>
        <end position="27"/>
    </location>
</feature>
<dbReference type="OrthoDB" id="60822at2759"/>